<dbReference type="KEGG" id="cpi:Cpin_3205"/>
<dbReference type="SUPFAM" id="SSF88946">
    <property type="entry name" value="Sigma2 domain of RNA polymerase sigma factors"/>
    <property type="match status" value="1"/>
</dbReference>
<evidence type="ECO:0000256" key="3">
    <source>
        <dbReference type="ARBA" id="ARBA00023163"/>
    </source>
</evidence>
<dbReference type="Gene3D" id="1.10.1740.10">
    <property type="match status" value="1"/>
</dbReference>
<dbReference type="NCBIfam" id="TIGR02937">
    <property type="entry name" value="sigma70-ECF"/>
    <property type="match status" value="1"/>
</dbReference>
<dbReference type="InterPro" id="IPR014284">
    <property type="entry name" value="RNA_pol_sigma-70_dom"/>
</dbReference>
<accession>A0A979G493</accession>
<feature type="domain" description="RNA polymerase sigma-70 region 2" evidence="4">
    <location>
        <begin position="26"/>
        <end position="88"/>
    </location>
</feature>
<organism evidence="5 6">
    <name type="scientific">Chitinophaga pinensis (strain ATCC 43595 / DSM 2588 / LMG 13176 / NBRC 15968 / NCIMB 11800 / UQM 2034)</name>
    <dbReference type="NCBI Taxonomy" id="485918"/>
    <lineage>
        <taxon>Bacteria</taxon>
        <taxon>Pseudomonadati</taxon>
        <taxon>Bacteroidota</taxon>
        <taxon>Chitinophagia</taxon>
        <taxon>Chitinophagales</taxon>
        <taxon>Chitinophagaceae</taxon>
        <taxon>Chitinophaga</taxon>
    </lineage>
</organism>
<dbReference type="GO" id="GO:0016987">
    <property type="term" value="F:sigma factor activity"/>
    <property type="evidence" value="ECO:0007669"/>
    <property type="project" value="UniProtKB-KW"/>
</dbReference>
<keyword evidence="1" id="KW-0805">Transcription regulation</keyword>
<evidence type="ECO:0000313" key="5">
    <source>
        <dbReference type="EMBL" id="ACU60672.1"/>
    </source>
</evidence>
<dbReference type="InterPro" id="IPR013325">
    <property type="entry name" value="RNA_pol_sigma_r2"/>
</dbReference>
<name>A0A979G493_CHIPD</name>
<dbReference type="EMBL" id="CP001699">
    <property type="protein sequence ID" value="ACU60672.1"/>
    <property type="molecule type" value="Genomic_DNA"/>
</dbReference>
<evidence type="ECO:0000256" key="1">
    <source>
        <dbReference type="ARBA" id="ARBA00023015"/>
    </source>
</evidence>
<dbReference type="PANTHER" id="PTHR43133">
    <property type="entry name" value="RNA POLYMERASE ECF-TYPE SIGMA FACTO"/>
    <property type="match status" value="1"/>
</dbReference>
<keyword evidence="2" id="KW-0731">Sigma factor</keyword>
<dbReference type="AlphaFoldDB" id="A0A979G493"/>
<dbReference type="Proteomes" id="UP000002215">
    <property type="component" value="Chromosome"/>
</dbReference>
<protein>
    <submittedName>
        <fullName evidence="5">RNA polymerase, sigma-24 subunit, ECF subfamily</fullName>
    </submittedName>
</protein>
<dbReference type="GO" id="GO:0006352">
    <property type="term" value="P:DNA-templated transcription initiation"/>
    <property type="evidence" value="ECO:0007669"/>
    <property type="project" value="InterPro"/>
</dbReference>
<sequence length="178" mass="20451">MQDEELIELLTGGDEGLAEKAFNVVYDRYKASAIRAAAYITKDAEDAADVVQDVFADLWQKRAKKEIDGNLGAYLNRAAQHRAMNMLNSGIKRKKRHFHHEEKYGMLSDQMLRQEKLKQLIEAVDKIAPEPYANAFKDSNIYGEEDQDVADKYNIPLRRVRYLTSKLTAKLRSIFNPK</sequence>
<evidence type="ECO:0000313" key="6">
    <source>
        <dbReference type="Proteomes" id="UP000002215"/>
    </source>
</evidence>
<gene>
    <name evidence="5" type="ordered locus">Cpin_3205</name>
</gene>
<dbReference type="RefSeq" id="WP_012790848.1">
    <property type="nucleotide sequence ID" value="NC_013132.1"/>
</dbReference>
<dbReference type="InterPro" id="IPR007627">
    <property type="entry name" value="RNA_pol_sigma70_r2"/>
</dbReference>
<dbReference type="Pfam" id="PF04542">
    <property type="entry name" value="Sigma70_r2"/>
    <property type="match status" value="1"/>
</dbReference>
<evidence type="ECO:0000259" key="4">
    <source>
        <dbReference type="Pfam" id="PF04542"/>
    </source>
</evidence>
<dbReference type="PANTHER" id="PTHR43133:SF46">
    <property type="entry name" value="RNA POLYMERASE SIGMA-70 FACTOR ECF SUBFAMILY"/>
    <property type="match status" value="1"/>
</dbReference>
<dbReference type="InterPro" id="IPR039425">
    <property type="entry name" value="RNA_pol_sigma-70-like"/>
</dbReference>
<keyword evidence="3" id="KW-0804">Transcription</keyword>
<proteinExistence type="predicted"/>
<evidence type="ECO:0000256" key="2">
    <source>
        <dbReference type="ARBA" id="ARBA00023082"/>
    </source>
</evidence>
<reference evidence="6" key="1">
    <citation type="submission" date="2009-08" db="EMBL/GenBank/DDBJ databases">
        <title>The complete genome of Chitinophaga pinensis DSM 2588.</title>
        <authorList>
            <consortium name="US DOE Joint Genome Institute (JGI-PGF)"/>
            <person name="Lucas S."/>
            <person name="Copeland A."/>
            <person name="Lapidus A."/>
            <person name="Glavina del Rio T."/>
            <person name="Dalin E."/>
            <person name="Tice H."/>
            <person name="Bruce D."/>
            <person name="Goodwin L."/>
            <person name="Pitluck S."/>
            <person name="Kyrpides N."/>
            <person name="Mavromatis K."/>
            <person name="Ivanova N."/>
            <person name="Mikhailova N."/>
            <person name="Sims D."/>
            <person name="Meinche L."/>
            <person name="Brettin T."/>
            <person name="Detter J.C."/>
            <person name="Han C."/>
            <person name="Larimer F."/>
            <person name="Land M."/>
            <person name="Hauser L."/>
            <person name="Markowitz V."/>
            <person name="Cheng J.-F."/>
            <person name="Hugenholtz P."/>
            <person name="Woyke T."/>
            <person name="Wu D."/>
            <person name="Spring S."/>
            <person name="Klenk H.-P."/>
            <person name="Eisen J.A."/>
        </authorList>
    </citation>
    <scope>NUCLEOTIDE SEQUENCE [LARGE SCALE GENOMIC DNA]</scope>
    <source>
        <strain evidence="6">ATCC 43595 / DSM 2588 / LMG 13176 / NBRC 15968 / NCIMB 11800 / UQM 2034</strain>
    </source>
</reference>
<reference evidence="5 6" key="2">
    <citation type="journal article" date="2010" name="Stand. Genomic Sci.">
        <title>Complete genome sequence of Chitinophaga pinensis type strain (UQM 2034).</title>
        <authorList>
            <person name="Glavina Del Rio T."/>
            <person name="Abt B."/>
            <person name="Spring S."/>
            <person name="Lapidus A."/>
            <person name="Nolan M."/>
            <person name="Tice H."/>
            <person name="Copeland A."/>
            <person name="Cheng J.F."/>
            <person name="Chen F."/>
            <person name="Bruce D."/>
            <person name="Goodwin L."/>
            <person name="Pitluck S."/>
            <person name="Ivanova N."/>
            <person name="Mavromatis K."/>
            <person name="Mikhailova N."/>
            <person name="Pati A."/>
            <person name="Chen A."/>
            <person name="Palaniappan K."/>
            <person name="Land M."/>
            <person name="Hauser L."/>
            <person name="Chang Y.J."/>
            <person name="Jeffries C.D."/>
            <person name="Chain P."/>
            <person name="Saunders E."/>
            <person name="Detter J.C."/>
            <person name="Brettin T."/>
            <person name="Rohde M."/>
            <person name="Goker M."/>
            <person name="Bristow J."/>
            <person name="Eisen J.A."/>
            <person name="Markowitz V."/>
            <person name="Hugenholtz P."/>
            <person name="Kyrpides N.C."/>
            <person name="Klenk H.P."/>
            <person name="Lucas S."/>
        </authorList>
    </citation>
    <scope>NUCLEOTIDE SEQUENCE [LARGE SCALE GENOMIC DNA]</scope>
    <source>
        <strain evidence="6">ATCC 43595 / DSM 2588 / LMG 13176 / NBRC 15968 / NCIMB 11800 / UQM 2034</strain>
    </source>
</reference>